<keyword evidence="1" id="KW-0812">Transmembrane</keyword>
<keyword evidence="3" id="KW-1185">Reference proteome</keyword>
<reference evidence="2 3" key="1">
    <citation type="submission" date="2019-03" db="EMBL/GenBank/DDBJ databases">
        <title>Ramlibacter sp. 18x22-1, whole genome shotgun sequence.</title>
        <authorList>
            <person name="Zhang X."/>
            <person name="Feng G."/>
            <person name="Zhu H."/>
        </authorList>
    </citation>
    <scope>NUCLEOTIDE SEQUENCE [LARGE SCALE GENOMIC DNA]</scope>
    <source>
        <strain evidence="2 3">18x22-1</strain>
    </source>
</reference>
<evidence type="ECO:0008006" key="4">
    <source>
        <dbReference type="Google" id="ProtNLM"/>
    </source>
</evidence>
<evidence type="ECO:0000313" key="2">
    <source>
        <dbReference type="EMBL" id="TFY96598.1"/>
    </source>
</evidence>
<feature type="transmembrane region" description="Helical" evidence="1">
    <location>
        <begin position="52"/>
        <end position="72"/>
    </location>
</feature>
<gene>
    <name evidence="2" type="ORF">EZ216_20305</name>
</gene>
<feature type="transmembrane region" description="Helical" evidence="1">
    <location>
        <begin position="12"/>
        <end position="31"/>
    </location>
</feature>
<accession>A0A4Z0BFG5</accession>
<dbReference type="AlphaFoldDB" id="A0A4Z0BFG5"/>
<name>A0A4Z0BFG5_9BURK</name>
<dbReference type="EMBL" id="SMLK01000011">
    <property type="protein sequence ID" value="TFY96598.1"/>
    <property type="molecule type" value="Genomic_DNA"/>
</dbReference>
<keyword evidence="1" id="KW-0472">Membrane</keyword>
<evidence type="ECO:0000313" key="3">
    <source>
        <dbReference type="Proteomes" id="UP000297839"/>
    </source>
</evidence>
<feature type="transmembrane region" description="Helical" evidence="1">
    <location>
        <begin position="132"/>
        <end position="154"/>
    </location>
</feature>
<dbReference type="RefSeq" id="WP_135251626.1">
    <property type="nucleotide sequence ID" value="NZ_SMLK01000011.1"/>
</dbReference>
<sequence>MLYPLARTLHLIALLGVAAGAVGALLLLICIQRVMRESVQQAAGLSRVCSTFADAASRSALLMLVTGALLMAARDWSDWGKGWLLAKAVAFLALSGVALWLAKPSTRKLSAVLTAVARGTTDRRAAMAALRAATRICAAECLALVALVATSVLAPH</sequence>
<proteinExistence type="predicted"/>
<feature type="transmembrane region" description="Helical" evidence="1">
    <location>
        <begin position="84"/>
        <end position="102"/>
    </location>
</feature>
<comment type="caution">
    <text evidence="2">The sequence shown here is derived from an EMBL/GenBank/DDBJ whole genome shotgun (WGS) entry which is preliminary data.</text>
</comment>
<organism evidence="2 3">
    <name type="scientific">Ramlibacter humi</name>
    <dbReference type="NCBI Taxonomy" id="2530451"/>
    <lineage>
        <taxon>Bacteria</taxon>
        <taxon>Pseudomonadati</taxon>
        <taxon>Pseudomonadota</taxon>
        <taxon>Betaproteobacteria</taxon>
        <taxon>Burkholderiales</taxon>
        <taxon>Comamonadaceae</taxon>
        <taxon>Ramlibacter</taxon>
    </lineage>
</organism>
<dbReference type="Proteomes" id="UP000297839">
    <property type="component" value="Unassembled WGS sequence"/>
</dbReference>
<evidence type="ECO:0000256" key="1">
    <source>
        <dbReference type="SAM" id="Phobius"/>
    </source>
</evidence>
<keyword evidence="1" id="KW-1133">Transmembrane helix</keyword>
<protein>
    <recommendedName>
        <fullName evidence="4">Copper resistance protein D domain-containing protein</fullName>
    </recommendedName>
</protein>